<evidence type="ECO:0000313" key="2">
    <source>
        <dbReference type="EMBL" id="GJT49037.1"/>
    </source>
</evidence>
<sequence length="237" mass="26128">MYTFDLKNAIPSGGLTCLFAKAIIDESNLWHRRLGHINFKTMNKLVRENLVRGFPSKLFENDHTCVACQKGKQHKASLGPTSSLGIIAGERIPHEASPASIPQRHVAGDSFPQRHVAGESPDMSPGKRAIVVTVLNRNVTSTDVWNLADLFHDNNEARSMDLHDELHSLKIGSLTISEYFKKIKVISVLLSNIDSPVFEKNWLMYAANGLPTNTSIASIIHHKKNLDPSGGSFDAPP</sequence>
<dbReference type="InterPro" id="IPR025724">
    <property type="entry name" value="GAG-pre-integrase_dom"/>
</dbReference>
<keyword evidence="3" id="KW-1185">Reference proteome</keyword>
<comment type="caution">
    <text evidence="2">The sequence shown here is derived from an EMBL/GenBank/DDBJ whole genome shotgun (WGS) entry which is preliminary data.</text>
</comment>
<reference evidence="2" key="2">
    <citation type="submission" date="2022-01" db="EMBL/GenBank/DDBJ databases">
        <authorList>
            <person name="Yamashiro T."/>
            <person name="Shiraishi A."/>
            <person name="Satake H."/>
            <person name="Nakayama K."/>
        </authorList>
    </citation>
    <scope>NUCLEOTIDE SEQUENCE</scope>
</reference>
<protein>
    <submittedName>
        <fullName evidence="2">Ribonuclease H-like domain-containing protein</fullName>
    </submittedName>
</protein>
<dbReference type="EMBL" id="BQNB010016203">
    <property type="protein sequence ID" value="GJT49037.1"/>
    <property type="molecule type" value="Genomic_DNA"/>
</dbReference>
<evidence type="ECO:0000259" key="1">
    <source>
        <dbReference type="Pfam" id="PF13976"/>
    </source>
</evidence>
<gene>
    <name evidence="2" type="ORF">Tco_0975194</name>
</gene>
<dbReference type="Proteomes" id="UP001151760">
    <property type="component" value="Unassembled WGS sequence"/>
</dbReference>
<proteinExistence type="predicted"/>
<dbReference type="Pfam" id="PF13976">
    <property type="entry name" value="gag_pre-integrs"/>
    <property type="match status" value="1"/>
</dbReference>
<dbReference type="PANTHER" id="PTHR47481">
    <property type="match status" value="1"/>
</dbReference>
<feature type="domain" description="GAG-pre-integrase" evidence="1">
    <location>
        <begin position="2"/>
        <end position="73"/>
    </location>
</feature>
<name>A0ABQ5EE10_9ASTR</name>
<dbReference type="PANTHER" id="PTHR47481:SF41">
    <property type="entry name" value="COPIA-LIKE POLYPROTEIN_RETROTRANSPOSON"/>
    <property type="match status" value="1"/>
</dbReference>
<accession>A0ABQ5EE10</accession>
<reference evidence="2" key="1">
    <citation type="journal article" date="2022" name="Int. J. Mol. Sci.">
        <title>Draft Genome of Tanacetum Coccineum: Genomic Comparison of Closely Related Tanacetum-Family Plants.</title>
        <authorList>
            <person name="Yamashiro T."/>
            <person name="Shiraishi A."/>
            <person name="Nakayama K."/>
            <person name="Satake H."/>
        </authorList>
    </citation>
    <scope>NUCLEOTIDE SEQUENCE</scope>
</reference>
<evidence type="ECO:0000313" key="3">
    <source>
        <dbReference type="Proteomes" id="UP001151760"/>
    </source>
</evidence>
<organism evidence="2 3">
    <name type="scientific">Tanacetum coccineum</name>
    <dbReference type="NCBI Taxonomy" id="301880"/>
    <lineage>
        <taxon>Eukaryota</taxon>
        <taxon>Viridiplantae</taxon>
        <taxon>Streptophyta</taxon>
        <taxon>Embryophyta</taxon>
        <taxon>Tracheophyta</taxon>
        <taxon>Spermatophyta</taxon>
        <taxon>Magnoliopsida</taxon>
        <taxon>eudicotyledons</taxon>
        <taxon>Gunneridae</taxon>
        <taxon>Pentapetalae</taxon>
        <taxon>asterids</taxon>
        <taxon>campanulids</taxon>
        <taxon>Asterales</taxon>
        <taxon>Asteraceae</taxon>
        <taxon>Asteroideae</taxon>
        <taxon>Anthemideae</taxon>
        <taxon>Anthemidinae</taxon>
        <taxon>Tanacetum</taxon>
    </lineage>
</organism>